<gene>
    <name evidence="2" type="ORF">UFOPK1854_00820</name>
</gene>
<organism evidence="2">
    <name type="scientific">freshwater metagenome</name>
    <dbReference type="NCBI Taxonomy" id="449393"/>
    <lineage>
        <taxon>unclassified sequences</taxon>
        <taxon>metagenomes</taxon>
        <taxon>ecological metagenomes</taxon>
    </lineage>
</organism>
<keyword evidence="1" id="KW-0812">Transmembrane</keyword>
<sequence>MMPNLVGSPNCAAIKVSSGRNLFPPASTKCLEVSITSGYSPSICERSNASTFCISANSDSSRFGSRFGTPKRGIYFMKLAKDVAEFRSKDGSKPSTTEIIIAAVIAILLLIVGISTETEALCGSVKNIMIITRI</sequence>
<protein>
    <submittedName>
        <fullName evidence="2">Unannotated protein</fullName>
    </submittedName>
</protein>
<dbReference type="EMBL" id="CAEZUT010000095">
    <property type="protein sequence ID" value="CAB4615568.1"/>
    <property type="molecule type" value="Genomic_DNA"/>
</dbReference>
<reference evidence="2" key="1">
    <citation type="submission" date="2020-05" db="EMBL/GenBank/DDBJ databases">
        <authorList>
            <person name="Chiriac C."/>
            <person name="Salcher M."/>
            <person name="Ghai R."/>
            <person name="Kavagutti S V."/>
        </authorList>
    </citation>
    <scope>NUCLEOTIDE SEQUENCE</scope>
</reference>
<keyword evidence="1" id="KW-1133">Transmembrane helix</keyword>
<evidence type="ECO:0000256" key="1">
    <source>
        <dbReference type="SAM" id="Phobius"/>
    </source>
</evidence>
<proteinExistence type="predicted"/>
<keyword evidence="1" id="KW-0472">Membrane</keyword>
<evidence type="ECO:0000313" key="2">
    <source>
        <dbReference type="EMBL" id="CAB4615568.1"/>
    </source>
</evidence>
<dbReference type="AlphaFoldDB" id="A0A6J6I4C1"/>
<accession>A0A6J6I4C1</accession>
<feature type="transmembrane region" description="Helical" evidence="1">
    <location>
        <begin position="99"/>
        <end position="116"/>
    </location>
</feature>
<name>A0A6J6I4C1_9ZZZZ</name>